<comment type="caution">
    <text evidence="1">The sequence shown here is derived from an EMBL/GenBank/DDBJ whole genome shotgun (WGS) entry which is preliminary data.</text>
</comment>
<evidence type="ECO:0000313" key="1">
    <source>
        <dbReference type="EMBL" id="KAH7942288.1"/>
    </source>
</evidence>
<keyword evidence="2" id="KW-1185">Reference proteome</keyword>
<sequence length="503" mass="54591">MIFSAHAHDLRGPEKIRYEQKVHLCGGVGPYDYDGNNEAVCDANLLQRVEFADIKDYLFHGASFVTRDELKAYKLMELHNYVTSGWVQQPRVRDLGDARRVVVRISFGHCVRTPHKLSSANLVYTGSASSQAAYAAAAYYATSSTSTTTTTTTTPRPFAYNLPYSPIDYYFDKNTASGGKSSAFKHGTTSTSSFKQPSGGGGGYYTSDDYEDENEDAEEAHRDRYLTRNDALKADYDSAETSPPTYVKTKYGYTSLNPLLMASESSKVSSGLHRGDMDKGAADGGGSGGGSRLGDKDVGDKGYATASSDHYDYKGGFVAADYADDFGFPDLDHHLPYLHRRKHHSGKGPLALLLGLLPLGLLMAALVPSVINLPVAAVGAVGPAGRRRREAAGPAYRNPILDSIAKFGVNSLEDPHCLQRIFCEVTAQGKAPESLPVQKVFYTLSTLVNDLWAERLGLKVLFGAVKKGQCDVFRCKAAKPTKQGKRRSSKLKNKGGTLKASKE</sequence>
<reference evidence="1" key="1">
    <citation type="submission" date="2020-05" db="EMBL/GenBank/DDBJ databases">
        <title>Large-scale comparative analyses of tick genomes elucidate their genetic diversity and vector capacities.</title>
        <authorList>
            <person name="Jia N."/>
            <person name="Wang J."/>
            <person name="Shi W."/>
            <person name="Du L."/>
            <person name="Sun Y."/>
            <person name="Zhan W."/>
            <person name="Jiang J."/>
            <person name="Wang Q."/>
            <person name="Zhang B."/>
            <person name="Ji P."/>
            <person name="Sakyi L.B."/>
            <person name="Cui X."/>
            <person name="Yuan T."/>
            <person name="Jiang B."/>
            <person name="Yang W."/>
            <person name="Lam T.T.-Y."/>
            <person name="Chang Q."/>
            <person name="Ding S."/>
            <person name="Wang X."/>
            <person name="Zhu J."/>
            <person name="Ruan X."/>
            <person name="Zhao L."/>
            <person name="Wei J."/>
            <person name="Que T."/>
            <person name="Du C."/>
            <person name="Cheng J."/>
            <person name="Dai P."/>
            <person name="Han X."/>
            <person name="Huang E."/>
            <person name="Gao Y."/>
            <person name="Liu J."/>
            <person name="Shao H."/>
            <person name="Ye R."/>
            <person name="Li L."/>
            <person name="Wei W."/>
            <person name="Wang X."/>
            <person name="Wang C."/>
            <person name="Yang T."/>
            <person name="Huo Q."/>
            <person name="Li W."/>
            <person name="Guo W."/>
            <person name="Chen H."/>
            <person name="Zhou L."/>
            <person name="Ni X."/>
            <person name="Tian J."/>
            <person name="Zhou Y."/>
            <person name="Sheng Y."/>
            <person name="Liu T."/>
            <person name="Pan Y."/>
            <person name="Xia L."/>
            <person name="Li J."/>
            <person name="Zhao F."/>
            <person name="Cao W."/>
        </authorList>
    </citation>
    <scope>NUCLEOTIDE SEQUENCE</scope>
    <source>
        <strain evidence="1">Dsil-2018</strain>
    </source>
</reference>
<evidence type="ECO:0000313" key="2">
    <source>
        <dbReference type="Proteomes" id="UP000821865"/>
    </source>
</evidence>
<name>A0ACB8CHZ0_DERSI</name>
<organism evidence="1 2">
    <name type="scientific">Dermacentor silvarum</name>
    <name type="common">Tick</name>
    <dbReference type="NCBI Taxonomy" id="543639"/>
    <lineage>
        <taxon>Eukaryota</taxon>
        <taxon>Metazoa</taxon>
        <taxon>Ecdysozoa</taxon>
        <taxon>Arthropoda</taxon>
        <taxon>Chelicerata</taxon>
        <taxon>Arachnida</taxon>
        <taxon>Acari</taxon>
        <taxon>Parasitiformes</taxon>
        <taxon>Ixodida</taxon>
        <taxon>Ixodoidea</taxon>
        <taxon>Ixodidae</taxon>
        <taxon>Rhipicephalinae</taxon>
        <taxon>Dermacentor</taxon>
    </lineage>
</organism>
<dbReference type="Proteomes" id="UP000821865">
    <property type="component" value="Chromosome 7"/>
</dbReference>
<protein>
    <submittedName>
        <fullName evidence="1">Uncharacterized protein</fullName>
    </submittedName>
</protein>
<proteinExistence type="predicted"/>
<gene>
    <name evidence="1" type="ORF">HPB49_022669</name>
</gene>
<accession>A0ACB8CHZ0</accession>
<dbReference type="EMBL" id="CM023476">
    <property type="protein sequence ID" value="KAH7942288.1"/>
    <property type="molecule type" value="Genomic_DNA"/>
</dbReference>